<dbReference type="InterPro" id="IPR005790">
    <property type="entry name" value="DNA_polIII_delta"/>
</dbReference>
<dbReference type="GO" id="GO:0006261">
    <property type="term" value="P:DNA-templated DNA replication"/>
    <property type="evidence" value="ECO:0007669"/>
    <property type="project" value="TreeGrafter"/>
</dbReference>
<dbReference type="GO" id="GO:0009360">
    <property type="term" value="C:DNA polymerase III complex"/>
    <property type="evidence" value="ECO:0007669"/>
    <property type="project" value="InterPro"/>
</dbReference>
<dbReference type="AlphaFoldDB" id="A0A1D2YS87"/>
<dbReference type="InterPro" id="IPR048466">
    <property type="entry name" value="DNA_pol3_delta-like_C"/>
</dbReference>
<evidence type="ECO:0000256" key="4">
    <source>
        <dbReference type="ARBA" id="ARBA00022695"/>
    </source>
</evidence>
<proteinExistence type="inferred from homology"/>
<dbReference type="PANTHER" id="PTHR34388:SF1">
    <property type="entry name" value="DNA POLYMERASE III SUBUNIT DELTA"/>
    <property type="match status" value="1"/>
</dbReference>
<dbReference type="OrthoDB" id="9775929at2"/>
<gene>
    <name evidence="11" type="ORF">BHF71_04050</name>
</gene>
<keyword evidence="6" id="KW-0239">DNA-directed DNA polymerase</keyword>
<evidence type="ECO:0000256" key="3">
    <source>
        <dbReference type="ARBA" id="ARBA00022679"/>
    </source>
</evidence>
<comment type="similarity">
    <text evidence="7">Belongs to the DNA polymerase HolA subunit family.</text>
</comment>
<reference evidence="11 12" key="1">
    <citation type="submission" date="2016-09" db="EMBL/GenBank/DDBJ databases">
        <title>Draft genome sequence for the type strain of Vulcanibacillus modesticaldus BR, a strictly anaerobic, moderately thermophilic, and nitrate-reducing bacterium from deep sea-hydrothermal vents of the Mid-Atlantic Ridge.</title>
        <authorList>
            <person name="Abin C.A."/>
            <person name="Hollibaugh J.T."/>
        </authorList>
    </citation>
    <scope>NUCLEOTIDE SEQUENCE [LARGE SCALE GENOMIC DNA]</scope>
    <source>
        <strain evidence="11 12">BR</strain>
    </source>
</reference>
<dbReference type="InterPro" id="IPR008921">
    <property type="entry name" value="DNA_pol3_clamp-load_cplx_C"/>
</dbReference>
<dbReference type="EMBL" id="MIJF01000078">
    <property type="protein sequence ID" value="OEF96908.1"/>
    <property type="molecule type" value="Genomic_DNA"/>
</dbReference>
<dbReference type="Gene3D" id="3.40.50.300">
    <property type="entry name" value="P-loop containing nucleotide triphosphate hydrolases"/>
    <property type="match status" value="1"/>
</dbReference>
<feature type="domain" description="DNA polymerase III delta N-terminal" evidence="9">
    <location>
        <begin position="7"/>
        <end position="128"/>
    </location>
</feature>
<keyword evidence="5" id="KW-0235">DNA replication</keyword>
<evidence type="ECO:0000256" key="6">
    <source>
        <dbReference type="ARBA" id="ARBA00022932"/>
    </source>
</evidence>
<dbReference type="PANTHER" id="PTHR34388">
    <property type="entry name" value="DNA POLYMERASE III SUBUNIT DELTA"/>
    <property type="match status" value="1"/>
</dbReference>
<evidence type="ECO:0000256" key="2">
    <source>
        <dbReference type="ARBA" id="ARBA00017703"/>
    </source>
</evidence>
<dbReference type="Gene3D" id="1.10.8.60">
    <property type="match status" value="1"/>
</dbReference>
<keyword evidence="3" id="KW-0808">Transferase</keyword>
<dbReference type="Gene3D" id="1.20.272.10">
    <property type="match status" value="1"/>
</dbReference>
<comment type="caution">
    <text evidence="11">The sequence shown here is derived from an EMBL/GenBank/DDBJ whole genome shotgun (WGS) entry which is preliminary data.</text>
</comment>
<dbReference type="SUPFAM" id="SSF52540">
    <property type="entry name" value="P-loop containing nucleoside triphosphate hydrolases"/>
    <property type="match status" value="1"/>
</dbReference>
<dbReference type="GO" id="GO:0003677">
    <property type="term" value="F:DNA binding"/>
    <property type="evidence" value="ECO:0007669"/>
    <property type="project" value="InterPro"/>
</dbReference>
<evidence type="ECO:0000259" key="9">
    <source>
        <dbReference type="Pfam" id="PF06144"/>
    </source>
</evidence>
<accession>A0A1D2YS87</accession>
<sequence length="331" mass="38043">MEKSSVHLFYGSESYLIAEEINRLIHSLIPPNEREFNVVTYDLMVTPVEEIVQEAEILPFGSDHKLIIAKNAFLFTGQKISKGIEHNTNTLEMLLKQPVEYSTIVFWVPSEKLDERRKIVKLIKKLGNVESFSVLSGTQLVDWVKMKAKTYNTSILDEAAEMLINIIGNNLQLLSQEISKMAIYVGKDGLIDIEVVKELSSRVLEQNIFSLIERIANMELEQAFQIFYDLLKNKEEPIKMIALLARQFRIMLHAKELYRIGYSQQQIATQLGVHPYSIKLAIKQSAKFSEAQLKDILKKLAEIDYEIKTGKKNKILSLEMFMFHLKGLMSN</sequence>
<keyword evidence="12" id="KW-1185">Reference proteome</keyword>
<dbReference type="Proteomes" id="UP000243739">
    <property type="component" value="Unassembled WGS sequence"/>
</dbReference>
<evidence type="ECO:0000256" key="7">
    <source>
        <dbReference type="ARBA" id="ARBA00034754"/>
    </source>
</evidence>
<keyword evidence="4" id="KW-0548">Nucleotidyltransferase</keyword>
<dbReference type="Pfam" id="PF06144">
    <property type="entry name" value="DNA_pol3_delta"/>
    <property type="match status" value="1"/>
</dbReference>
<name>A0A1D2YS87_9BACI</name>
<evidence type="ECO:0000313" key="12">
    <source>
        <dbReference type="Proteomes" id="UP000243739"/>
    </source>
</evidence>
<evidence type="ECO:0000256" key="5">
    <source>
        <dbReference type="ARBA" id="ARBA00022705"/>
    </source>
</evidence>
<evidence type="ECO:0000313" key="11">
    <source>
        <dbReference type="EMBL" id="OEF96908.1"/>
    </source>
</evidence>
<organism evidence="11 12">
    <name type="scientific">Vulcanibacillus modesticaldus</name>
    <dbReference type="NCBI Taxonomy" id="337097"/>
    <lineage>
        <taxon>Bacteria</taxon>
        <taxon>Bacillati</taxon>
        <taxon>Bacillota</taxon>
        <taxon>Bacilli</taxon>
        <taxon>Bacillales</taxon>
        <taxon>Bacillaceae</taxon>
        <taxon>Vulcanibacillus</taxon>
    </lineage>
</organism>
<dbReference type="EC" id="2.7.7.7" evidence="1"/>
<evidence type="ECO:0000256" key="8">
    <source>
        <dbReference type="ARBA" id="ARBA00049244"/>
    </source>
</evidence>
<dbReference type="InterPro" id="IPR010372">
    <property type="entry name" value="DNA_pol3_delta_N"/>
</dbReference>
<dbReference type="GO" id="GO:0003887">
    <property type="term" value="F:DNA-directed DNA polymerase activity"/>
    <property type="evidence" value="ECO:0007669"/>
    <property type="project" value="UniProtKB-KW"/>
</dbReference>
<dbReference type="InterPro" id="IPR027417">
    <property type="entry name" value="P-loop_NTPase"/>
</dbReference>
<comment type="catalytic activity">
    <reaction evidence="8">
        <text>DNA(n) + a 2'-deoxyribonucleoside 5'-triphosphate = DNA(n+1) + diphosphate</text>
        <dbReference type="Rhea" id="RHEA:22508"/>
        <dbReference type="Rhea" id="RHEA-COMP:17339"/>
        <dbReference type="Rhea" id="RHEA-COMP:17340"/>
        <dbReference type="ChEBI" id="CHEBI:33019"/>
        <dbReference type="ChEBI" id="CHEBI:61560"/>
        <dbReference type="ChEBI" id="CHEBI:173112"/>
        <dbReference type="EC" id="2.7.7.7"/>
    </reaction>
</comment>
<evidence type="ECO:0000259" key="10">
    <source>
        <dbReference type="Pfam" id="PF21694"/>
    </source>
</evidence>
<dbReference type="SUPFAM" id="SSF48019">
    <property type="entry name" value="post-AAA+ oligomerization domain-like"/>
    <property type="match status" value="1"/>
</dbReference>
<feature type="domain" description="DNA polymerase III delta subunit-like C-terminal" evidence="10">
    <location>
        <begin position="205"/>
        <end position="324"/>
    </location>
</feature>
<protein>
    <recommendedName>
        <fullName evidence="2">DNA polymerase III subunit delta</fullName>
        <ecNumber evidence="1">2.7.7.7</ecNumber>
    </recommendedName>
</protein>
<evidence type="ECO:0000256" key="1">
    <source>
        <dbReference type="ARBA" id="ARBA00012417"/>
    </source>
</evidence>
<dbReference type="NCBIfam" id="TIGR01128">
    <property type="entry name" value="holA"/>
    <property type="match status" value="1"/>
</dbReference>
<dbReference type="Pfam" id="PF21694">
    <property type="entry name" value="DNA_pol3_delta_C"/>
    <property type="match status" value="1"/>
</dbReference>
<dbReference type="STRING" id="337097.BHF71_04050"/>
<dbReference type="RefSeq" id="WP_069657541.1">
    <property type="nucleotide sequence ID" value="NZ_MIJF01000078.1"/>
</dbReference>